<protein>
    <submittedName>
        <fullName evidence="3">Xanthan lyase</fullName>
    </submittedName>
</protein>
<keyword evidence="3" id="KW-0456">Lyase</keyword>
<dbReference type="Gene3D" id="2.60.40.10">
    <property type="entry name" value="Immunoglobulins"/>
    <property type="match status" value="1"/>
</dbReference>
<dbReference type="GO" id="GO:0016829">
    <property type="term" value="F:lyase activity"/>
    <property type="evidence" value="ECO:0007669"/>
    <property type="project" value="UniProtKB-KW"/>
</dbReference>
<comment type="caution">
    <text evidence="3">The sequence shown here is derived from an EMBL/GenBank/DDBJ whole genome shotgun (WGS) entry which is preliminary data.</text>
</comment>
<keyword evidence="1" id="KW-0732">Signal</keyword>
<dbReference type="InterPro" id="IPR036116">
    <property type="entry name" value="FN3_sf"/>
</dbReference>
<dbReference type="AlphaFoldDB" id="A0A7V2ZKA6"/>
<reference evidence="3" key="1">
    <citation type="journal article" date="2020" name="mSystems">
        <title>Genome- and Community-Level Interaction Insights into Carbon Utilization and Element Cycling Functions of Hydrothermarchaeota in Hydrothermal Sediment.</title>
        <authorList>
            <person name="Zhou Z."/>
            <person name="Liu Y."/>
            <person name="Xu W."/>
            <person name="Pan J."/>
            <person name="Luo Z.H."/>
            <person name="Li M."/>
        </authorList>
    </citation>
    <scope>NUCLEOTIDE SEQUENCE [LARGE SCALE GENOMIC DNA]</scope>
    <source>
        <strain evidence="3">SpSt-479</strain>
    </source>
</reference>
<sequence>MKRFLYYSFFLILSPFFWNACVVIKETIDEAEFNQKVTEFREFYPTFRSYFGIPTSGKIDTIFFDDIEKKIFIRFTKQFASIPLRQENVAAIKDTVRNFFGEEYSLYDIKLFVEKYPLDELIPNYYRSSQAGIDKSRLPIPHEKKNPLIKNVTKPYQITNGLNDRNVLLWHSHGWYYNNQEKRWMWQRARLFQTVEDIGPLSFTIPFLIPMLENAGATVFVPRERDTQINEVIVDNDNDKQKAFSETTKGKNQKWKTFNTGFALKNPVLKDGENPFLMGTSRYIETDTTESATVKWNPEIPETGEYVVYISYQSFEDSNEEAIYIVSHAGGQTEFRVNQRIGGGTWIHLGKFLFRKGKDKNQFVMLSNKATSTGKIVSADAVRFGGGMGIVEREGQLSRRAKFIEGSRYWLQYAGMPDTLVYNLNNSKDDYKDDYQSRAEYGNYLFGKPYGPNRNRDEKGLGIPIDVSLAFHTDAGITRNDTVIGTLMIYSTPGLDSIDVFPDGVSRLANRDLADIVQTQIVEDLRALYDSAWTRRQLMDAMYSEAARPNFPSMLLELLSHQNFLDMKFHLDPRFKFDASRAIYKGILKFLAYQYGFDYVVQPLPVTHFATELTENKVKLSWQPKADPLEPTAIPEKYIVYTKIDDGGFDNGKLVDSTFITIENLEAGKIYSFKVTALNKGGESFPSEILSVGISKKNTQPLLIVNGFDRVSPAASVESPTFMGFVNIIDEGVPYMFDYGYTGVQFNFNPNSKWLTDDDPGHGASASDFETKIIVGNTFDYSFTHGKALLNNGFSFCSVSDESIWDGKISLTKYQFVDFIFGEEKKTLPPKSNSPKGVEFQTIPDALKEKIRTYIQLGGKVFMSGSYIGSDLYSDPDSIGIKFANEVLRMKLKNGYASRRGEVYSVNGKFLKPNYSFSFNTSFNEKIYKVEAPDQLGSVNGSEILLRYNENEFSAAVGFSEGRGVVVFGFPFETINDDIKRNEVMKAVLDYLGVK</sequence>
<dbReference type="SUPFAM" id="SSF49265">
    <property type="entry name" value="Fibronectin type III"/>
    <property type="match status" value="1"/>
</dbReference>
<feature type="chain" id="PRO_5031416237" evidence="1">
    <location>
        <begin position="21"/>
        <end position="995"/>
    </location>
</feature>
<dbReference type="PROSITE" id="PS50853">
    <property type="entry name" value="FN3"/>
    <property type="match status" value="1"/>
</dbReference>
<dbReference type="SUPFAM" id="SSF53187">
    <property type="entry name" value="Zn-dependent exopeptidases"/>
    <property type="match status" value="1"/>
</dbReference>
<feature type="signal peptide" evidence="1">
    <location>
        <begin position="1"/>
        <end position="20"/>
    </location>
</feature>
<name>A0A7V2ZKA6_9BACT</name>
<proteinExistence type="predicted"/>
<dbReference type="InterPro" id="IPR013783">
    <property type="entry name" value="Ig-like_fold"/>
</dbReference>
<feature type="domain" description="Fibronectin type-III" evidence="2">
    <location>
        <begin position="602"/>
        <end position="698"/>
    </location>
</feature>
<evidence type="ECO:0000256" key="1">
    <source>
        <dbReference type="SAM" id="SignalP"/>
    </source>
</evidence>
<dbReference type="Pfam" id="PF00041">
    <property type="entry name" value="fn3"/>
    <property type="match status" value="1"/>
</dbReference>
<evidence type="ECO:0000259" key="2">
    <source>
        <dbReference type="PROSITE" id="PS50853"/>
    </source>
</evidence>
<organism evidence="3">
    <name type="scientific">Ignavibacterium album</name>
    <dbReference type="NCBI Taxonomy" id="591197"/>
    <lineage>
        <taxon>Bacteria</taxon>
        <taxon>Pseudomonadati</taxon>
        <taxon>Ignavibacteriota</taxon>
        <taxon>Ignavibacteria</taxon>
        <taxon>Ignavibacteriales</taxon>
        <taxon>Ignavibacteriaceae</taxon>
        <taxon>Ignavibacterium</taxon>
    </lineage>
</organism>
<dbReference type="CDD" id="cd00063">
    <property type="entry name" value="FN3"/>
    <property type="match status" value="1"/>
</dbReference>
<dbReference type="InterPro" id="IPR003961">
    <property type="entry name" value="FN3_dom"/>
</dbReference>
<dbReference type="Pfam" id="PF25275">
    <property type="entry name" value="Golvesin_C"/>
    <property type="match status" value="1"/>
</dbReference>
<accession>A0A7V2ZKA6</accession>
<dbReference type="SMART" id="SM00060">
    <property type="entry name" value="FN3"/>
    <property type="match status" value="1"/>
</dbReference>
<evidence type="ECO:0000313" key="3">
    <source>
        <dbReference type="EMBL" id="HFI91584.1"/>
    </source>
</evidence>
<gene>
    <name evidence="3" type="ORF">ENS31_08675</name>
</gene>
<dbReference type="EMBL" id="DSUJ01000008">
    <property type="protein sequence ID" value="HFI91584.1"/>
    <property type="molecule type" value="Genomic_DNA"/>
</dbReference>
<dbReference type="Gene3D" id="3.40.630.40">
    <property type="entry name" value="Zn-dependent exopeptidases"/>
    <property type="match status" value="1"/>
</dbReference>
<dbReference type="InterPro" id="IPR033803">
    <property type="entry name" value="CBD-like_Golvesin-Xly"/>
</dbReference>